<evidence type="ECO:0000313" key="1">
    <source>
        <dbReference type="EMBL" id="RJT43781.1"/>
    </source>
</evidence>
<keyword evidence="2" id="KW-1185">Reference proteome</keyword>
<dbReference type="Proteomes" id="UP000284908">
    <property type="component" value="Unassembled WGS sequence"/>
</dbReference>
<organism evidence="1 2">
    <name type="scientific">Rahnella woolbedingensis</name>
    <dbReference type="NCBI Taxonomy" id="1510574"/>
    <lineage>
        <taxon>Bacteria</taxon>
        <taxon>Pseudomonadati</taxon>
        <taxon>Pseudomonadota</taxon>
        <taxon>Gammaproteobacteria</taxon>
        <taxon>Enterobacterales</taxon>
        <taxon>Yersiniaceae</taxon>
        <taxon>Rahnella</taxon>
    </lineage>
</organism>
<sequence length="74" mass="8617">MNNNISETYGLLPKTGFVRQRTLMPCLPFSHATLWRRVSAGTFPKPVKISAKITAWRAEDIRDWMNEQNSFYLN</sequence>
<dbReference type="InterPro" id="IPR010260">
    <property type="entry name" value="AlpA"/>
</dbReference>
<dbReference type="Pfam" id="PF05930">
    <property type="entry name" value="Phage_AlpA"/>
    <property type="match status" value="1"/>
</dbReference>
<name>A0A419N8K9_9GAMM</name>
<comment type="caution">
    <text evidence="1">The sequence shown here is derived from an EMBL/GenBank/DDBJ whole genome shotgun (WGS) entry which is preliminary data.</text>
</comment>
<proteinExistence type="predicted"/>
<dbReference type="AlphaFoldDB" id="A0A419N8K9"/>
<gene>
    <name evidence="1" type="ORF">D6C13_12580</name>
</gene>
<dbReference type="EMBL" id="RAHH01000013">
    <property type="protein sequence ID" value="RJT43781.1"/>
    <property type="molecule type" value="Genomic_DNA"/>
</dbReference>
<dbReference type="RefSeq" id="WP_120133085.1">
    <property type="nucleotide sequence ID" value="NZ_RAHH01000013.1"/>
</dbReference>
<protein>
    <submittedName>
        <fullName evidence="1">AlpA family phage regulatory protein</fullName>
    </submittedName>
</protein>
<accession>A0A419N8K9</accession>
<dbReference type="Gene3D" id="1.10.238.160">
    <property type="match status" value="1"/>
</dbReference>
<evidence type="ECO:0000313" key="2">
    <source>
        <dbReference type="Proteomes" id="UP000284908"/>
    </source>
</evidence>
<dbReference type="OrthoDB" id="7064958at2"/>
<reference evidence="1 2" key="1">
    <citation type="submission" date="2018-09" db="EMBL/GenBank/DDBJ databases">
        <authorList>
            <person name="Le Fleche-Mateos A."/>
        </authorList>
    </citation>
    <scope>NUCLEOTIDE SEQUENCE [LARGE SCALE GENOMIC DNA]</scope>
    <source>
        <strain evidence="1 2">DSM 27399</strain>
    </source>
</reference>